<evidence type="ECO:0000259" key="2">
    <source>
        <dbReference type="Pfam" id="PF00339"/>
    </source>
</evidence>
<dbReference type="InParanoid" id="K2REP9"/>
<dbReference type="STRING" id="1126212.K2REP9"/>
<name>K2REP9_MACPH</name>
<organism evidence="3 4">
    <name type="scientific">Macrophomina phaseolina (strain MS6)</name>
    <name type="common">Charcoal rot fungus</name>
    <dbReference type="NCBI Taxonomy" id="1126212"/>
    <lineage>
        <taxon>Eukaryota</taxon>
        <taxon>Fungi</taxon>
        <taxon>Dikarya</taxon>
        <taxon>Ascomycota</taxon>
        <taxon>Pezizomycotina</taxon>
        <taxon>Dothideomycetes</taxon>
        <taxon>Dothideomycetes incertae sedis</taxon>
        <taxon>Botryosphaeriales</taxon>
        <taxon>Botryosphaeriaceae</taxon>
        <taxon>Macrophomina</taxon>
    </lineage>
</organism>
<gene>
    <name evidence="3" type="ORF">MPH_11417</name>
</gene>
<comment type="caution">
    <text evidence="3">The sequence shown here is derived from an EMBL/GenBank/DDBJ whole genome shotgun (WGS) entry which is preliminary data.</text>
</comment>
<dbReference type="Pfam" id="PF00339">
    <property type="entry name" value="Arrestin_N"/>
    <property type="match status" value="1"/>
</dbReference>
<dbReference type="AlphaFoldDB" id="K2REP9"/>
<dbReference type="PANTHER" id="PTHR31904:SF1">
    <property type="entry name" value="BYPASS OF STOP CODON PROTEIN 5-RELATED"/>
    <property type="match status" value="1"/>
</dbReference>
<dbReference type="Gene3D" id="2.60.40.640">
    <property type="match status" value="1"/>
</dbReference>
<evidence type="ECO:0000313" key="3">
    <source>
        <dbReference type="EMBL" id="EKG11402.1"/>
    </source>
</evidence>
<dbReference type="InterPro" id="IPR014752">
    <property type="entry name" value="Arrestin-like_C"/>
</dbReference>
<dbReference type="VEuPathDB" id="FungiDB:MPH_11417"/>
<proteinExistence type="predicted"/>
<feature type="region of interest" description="Disordered" evidence="1">
    <location>
        <begin position="137"/>
        <end position="157"/>
    </location>
</feature>
<dbReference type="HOGENOM" id="CLU_032323_1_0_1"/>
<dbReference type="eggNOG" id="ENOG502QSAC">
    <property type="taxonomic scope" value="Eukaryota"/>
</dbReference>
<dbReference type="Proteomes" id="UP000007129">
    <property type="component" value="Unassembled WGS sequence"/>
</dbReference>
<reference evidence="3 4" key="1">
    <citation type="journal article" date="2012" name="BMC Genomics">
        <title>Tools to kill: Genome of one of the most destructive plant pathogenic fungi Macrophomina phaseolina.</title>
        <authorList>
            <person name="Islam M.S."/>
            <person name="Haque M.S."/>
            <person name="Islam M.M."/>
            <person name="Emdad E.M."/>
            <person name="Halim A."/>
            <person name="Hossen Q.M.M."/>
            <person name="Hossain M.Z."/>
            <person name="Ahmed B."/>
            <person name="Rahim S."/>
            <person name="Rahman M.S."/>
            <person name="Alam M.M."/>
            <person name="Hou S."/>
            <person name="Wan X."/>
            <person name="Saito J.A."/>
            <person name="Alam M."/>
        </authorList>
    </citation>
    <scope>NUCLEOTIDE SEQUENCE [LARGE SCALE GENOMIC DNA]</scope>
    <source>
        <strain evidence="3 4">MS6</strain>
    </source>
</reference>
<evidence type="ECO:0000313" key="4">
    <source>
        <dbReference type="Proteomes" id="UP000007129"/>
    </source>
</evidence>
<dbReference type="InterPro" id="IPR039634">
    <property type="entry name" value="Bul1-like"/>
</dbReference>
<accession>K2REP9</accession>
<sequence>MFSVLKPESAAKMDFVIQFKSDGNGERRRVFSSGDEVVGEVVITTSEEVLISDIDISFVGQSQTRADGPSIPVISTTKKEFLHLTQPIEEHLKTPTVFQARRSYILPFNFIVPDRLLPGSCSCRSKASISEQHLLLPPSTGAQQSYEHEERSLDDPTPDMAAVTYEIKVKVARGRRDGQETLEHSSRRVCIVPDLPEMPPLFLDKTSEYRLRQEKTLSRGLLKGKSGCLVTETHQPRAIGSGLYNTGSLAPVNLTVRFDPASQDDSPPLLENLHTKIQATTLFRTGPVVSSGQGEVSYVSERSYSESIALTSLRVAGTRWEKCSSERAHQQLAAGQKVDAVAPSSEYKGGSYYLLKLPIPVQLPASKALVPTFDSCLVSRMYRLDLTLAVASAASLTLRVPLQICR</sequence>
<dbReference type="EMBL" id="AHHD01000469">
    <property type="protein sequence ID" value="EKG11402.1"/>
    <property type="molecule type" value="Genomic_DNA"/>
</dbReference>
<dbReference type="PANTHER" id="PTHR31904">
    <property type="entry name" value="BYPASS OF STOP CODON PROTEIN 5-RELATED"/>
    <property type="match status" value="1"/>
</dbReference>
<dbReference type="OrthoDB" id="2283785at2759"/>
<protein>
    <submittedName>
        <fullName evidence="3">Bul1</fullName>
    </submittedName>
</protein>
<dbReference type="InterPro" id="IPR011021">
    <property type="entry name" value="Arrestin-like_N"/>
</dbReference>
<evidence type="ECO:0000256" key="1">
    <source>
        <dbReference type="SAM" id="MobiDB-lite"/>
    </source>
</evidence>
<feature type="domain" description="Arrestin-like N-terminal" evidence="2">
    <location>
        <begin position="26"/>
        <end position="175"/>
    </location>
</feature>